<dbReference type="SUPFAM" id="SSF48452">
    <property type="entry name" value="TPR-like"/>
    <property type="match status" value="2"/>
</dbReference>
<gene>
    <name evidence="4" type="ORF">GCM10007301_38830</name>
</gene>
<dbReference type="RefSeq" id="WP_188581656.1">
    <property type="nucleotide sequence ID" value="NZ_BMCT01000006.1"/>
</dbReference>
<sequence length="697" mass="76118">MDSRQGTDAPAQITIQEAIQRASQHWAAGQAAPAEQLCQRVLAVWPGQPDALHILGLMAHAYGDLDLAIRYLREAANAPRVPAPYLSNLGEILRQKGYLAEAEEVCRRALALEPGAIGAWNNLGIILQEAGKLTESVACLERVAAAQPDSPQAFNNLANTCTRLGALETARTHYARALELDPDYAEAESNLSFLLNEMGRADEAARHARHAIDLDPQLADAYVNLAGAELGRQRPLEAQRWLEALLAFAPAHLGGLVAFARVLKSRQPDAALSMAQRAVATAPWSADARNVRGEILHALGRHAEARTDYRAAAEAQGAVRDTALANEAALLMELGETAEAGTTLAAILARDPRHVTAFAGQTQLKTFAPEDPDLLRMERLLASGEIQGFSERMTLHFALAKAWFDAGRADVAFAHLAQGNRMKRSTFDFDLAATGRWMREFGAVMGARLAEGPTEGGDPSTLPIFIVGMPRSGTTLLEQILASHPLVHGAGELPVMERLVSALPGYPASVAQMPPDQLTAMGRAYVEHVTALSAGRPHVVDKMPGNFLHVGLIRLMLPQARIIHSRRDAVDTCLSCYAQLFSAEQTFAYDLAELGGFYRQYEALMAVWRDALPASHFIEMDYERLVADQEGETRRLLDRLGLPWDARCLDFHRTQRPVRTASLVQVREPVHGRAVGRWRQHADHLQPLLEALEQTAP</sequence>
<evidence type="ECO:0000313" key="5">
    <source>
        <dbReference type="Proteomes" id="UP000606044"/>
    </source>
</evidence>
<dbReference type="InterPro" id="IPR011990">
    <property type="entry name" value="TPR-like_helical_dom_sf"/>
</dbReference>
<dbReference type="PANTHER" id="PTHR44366">
    <property type="entry name" value="UDP-N-ACETYLGLUCOSAMINE--PEPTIDE N-ACETYLGLUCOSAMINYLTRANSFERASE 110 KDA SUBUNIT"/>
    <property type="match status" value="1"/>
</dbReference>
<dbReference type="Pfam" id="PF13469">
    <property type="entry name" value="Sulfotransfer_3"/>
    <property type="match status" value="1"/>
</dbReference>
<organism evidence="4 5">
    <name type="scientific">Azorhizobium oxalatiphilum</name>
    <dbReference type="NCBI Taxonomy" id="980631"/>
    <lineage>
        <taxon>Bacteria</taxon>
        <taxon>Pseudomonadati</taxon>
        <taxon>Pseudomonadota</taxon>
        <taxon>Alphaproteobacteria</taxon>
        <taxon>Hyphomicrobiales</taxon>
        <taxon>Xanthobacteraceae</taxon>
        <taxon>Azorhizobium</taxon>
    </lineage>
</organism>
<dbReference type="SUPFAM" id="SSF52540">
    <property type="entry name" value="P-loop containing nucleoside triphosphate hydrolases"/>
    <property type="match status" value="1"/>
</dbReference>
<comment type="caution">
    <text evidence="4">The sequence shown here is derived from an EMBL/GenBank/DDBJ whole genome shotgun (WGS) entry which is preliminary data.</text>
</comment>
<dbReference type="GO" id="GO:0097363">
    <property type="term" value="F:protein O-acetylglucosaminyltransferase activity"/>
    <property type="evidence" value="ECO:0007669"/>
    <property type="project" value="TreeGrafter"/>
</dbReference>
<dbReference type="InterPro" id="IPR027417">
    <property type="entry name" value="P-loop_NTPase"/>
</dbReference>
<dbReference type="InterPro" id="IPR013105">
    <property type="entry name" value="TPR_2"/>
</dbReference>
<dbReference type="Pfam" id="PF13432">
    <property type="entry name" value="TPR_16"/>
    <property type="match status" value="3"/>
</dbReference>
<keyword evidence="2 3" id="KW-0802">TPR repeat</keyword>
<reference evidence="4" key="2">
    <citation type="submission" date="2020-09" db="EMBL/GenBank/DDBJ databases">
        <authorList>
            <person name="Sun Q."/>
            <person name="Sedlacek I."/>
        </authorList>
    </citation>
    <scope>NUCLEOTIDE SEQUENCE</scope>
    <source>
        <strain evidence="4">CCM 7897</strain>
    </source>
</reference>
<dbReference type="Pfam" id="PF07719">
    <property type="entry name" value="TPR_2"/>
    <property type="match status" value="1"/>
</dbReference>
<evidence type="ECO:0000256" key="3">
    <source>
        <dbReference type="PROSITE-ProRule" id="PRU00339"/>
    </source>
</evidence>
<keyword evidence="5" id="KW-1185">Reference proteome</keyword>
<dbReference type="Gene3D" id="1.25.40.10">
    <property type="entry name" value="Tetratricopeptide repeat domain"/>
    <property type="match status" value="3"/>
</dbReference>
<reference evidence="4" key="1">
    <citation type="journal article" date="2014" name="Int. J. Syst. Evol. Microbiol.">
        <title>Complete genome sequence of Corynebacterium casei LMG S-19264T (=DSM 44701T), isolated from a smear-ripened cheese.</title>
        <authorList>
            <consortium name="US DOE Joint Genome Institute (JGI-PGF)"/>
            <person name="Walter F."/>
            <person name="Albersmeier A."/>
            <person name="Kalinowski J."/>
            <person name="Ruckert C."/>
        </authorList>
    </citation>
    <scope>NUCLEOTIDE SEQUENCE</scope>
    <source>
        <strain evidence="4">CCM 7897</strain>
    </source>
</reference>
<name>A0A917C712_9HYPH</name>
<accession>A0A917C712</accession>
<proteinExistence type="predicted"/>
<evidence type="ECO:0000313" key="4">
    <source>
        <dbReference type="EMBL" id="GGF75201.1"/>
    </source>
</evidence>
<dbReference type="AlphaFoldDB" id="A0A917C712"/>
<keyword evidence="1" id="KW-0677">Repeat</keyword>
<dbReference type="PROSITE" id="PS50005">
    <property type="entry name" value="TPR"/>
    <property type="match status" value="3"/>
</dbReference>
<dbReference type="GO" id="GO:0006493">
    <property type="term" value="P:protein O-linked glycosylation"/>
    <property type="evidence" value="ECO:0007669"/>
    <property type="project" value="InterPro"/>
</dbReference>
<dbReference type="Gene3D" id="3.40.50.300">
    <property type="entry name" value="P-loop containing nucleotide triphosphate hydrolases"/>
    <property type="match status" value="1"/>
</dbReference>
<feature type="repeat" description="TPR" evidence="3">
    <location>
        <begin position="83"/>
        <end position="116"/>
    </location>
</feature>
<dbReference type="InterPro" id="IPR019734">
    <property type="entry name" value="TPR_rpt"/>
</dbReference>
<evidence type="ECO:0000256" key="2">
    <source>
        <dbReference type="ARBA" id="ARBA00022803"/>
    </source>
</evidence>
<dbReference type="PANTHER" id="PTHR44366:SF1">
    <property type="entry name" value="UDP-N-ACETYLGLUCOSAMINE--PEPTIDE N-ACETYLGLUCOSAMINYLTRANSFERASE 110 KDA SUBUNIT"/>
    <property type="match status" value="1"/>
</dbReference>
<evidence type="ECO:0000256" key="1">
    <source>
        <dbReference type="ARBA" id="ARBA00022737"/>
    </source>
</evidence>
<dbReference type="EMBL" id="BMCT01000006">
    <property type="protein sequence ID" value="GGF75201.1"/>
    <property type="molecule type" value="Genomic_DNA"/>
</dbReference>
<feature type="repeat" description="TPR" evidence="3">
    <location>
        <begin position="151"/>
        <end position="184"/>
    </location>
</feature>
<dbReference type="SMART" id="SM00028">
    <property type="entry name" value="TPR"/>
    <property type="match status" value="9"/>
</dbReference>
<dbReference type="InterPro" id="IPR037919">
    <property type="entry name" value="OGT"/>
</dbReference>
<feature type="repeat" description="TPR" evidence="3">
    <location>
        <begin position="185"/>
        <end position="218"/>
    </location>
</feature>
<protein>
    <submittedName>
        <fullName evidence="4">Sulfotransferase</fullName>
    </submittedName>
</protein>
<dbReference type="Proteomes" id="UP000606044">
    <property type="component" value="Unassembled WGS sequence"/>
</dbReference>